<dbReference type="InterPro" id="IPR002861">
    <property type="entry name" value="Reeler_dom"/>
</dbReference>
<feature type="chain" id="PRO_5035822686" description="Asl1-like glycosyl hydrolase catalytic domain-containing protein" evidence="2">
    <location>
        <begin position="18"/>
        <end position="491"/>
    </location>
</feature>
<dbReference type="Gene3D" id="2.60.40.4060">
    <property type="entry name" value="Reeler domain"/>
    <property type="match status" value="1"/>
</dbReference>
<reference evidence="5" key="1">
    <citation type="submission" date="2022-03" db="EMBL/GenBank/DDBJ databases">
        <authorList>
            <person name="Martin C."/>
        </authorList>
    </citation>
    <scope>NUCLEOTIDE SEQUENCE</scope>
</reference>
<keyword evidence="1" id="KW-1133">Transmembrane helix</keyword>
<proteinExistence type="predicted"/>
<evidence type="ECO:0000256" key="1">
    <source>
        <dbReference type="SAM" id="Phobius"/>
    </source>
</evidence>
<feature type="transmembrane region" description="Helical" evidence="1">
    <location>
        <begin position="472"/>
        <end position="490"/>
    </location>
</feature>
<feature type="domain" description="Reelin" evidence="3">
    <location>
        <begin position="285"/>
        <end position="445"/>
    </location>
</feature>
<dbReference type="PANTHER" id="PTHR34154:SF3">
    <property type="entry name" value="ALKALI-SENSITIVE LINKAGE PROTEIN 1"/>
    <property type="match status" value="1"/>
</dbReference>
<name>A0A8S4N0M0_OWEFU</name>
<dbReference type="PANTHER" id="PTHR34154">
    <property type="entry name" value="ALKALI-SENSITIVE LINKAGE PROTEIN 1"/>
    <property type="match status" value="1"/>
</dbReference>
<gene>
    <name evidence="5" type="ORF">OFUS_LOCUS2182</name>
</gene>
<dbReference type="InterPro" id="IPR042307">
    <property type="entry name" value="Reeler_sf"/>
</dbReference>
<keyword evidence="2" id="KW-0732">Signal</keyword>
<keyword evidence="1" id="KW-0812">Transmembrane</keyword>
<dbReference type="OrthoDB" id="43654at2759"/>
<evidence type="ECO:0008006" key="7">
    <source>
        <dbReference type="Google" id="ProtNLM"/>
    </source>
</evidence>
<feature type="signal peptide" evidence="2">
    <location>
        <begin position="1"/>
        <end position="17"/>
    </location>
</feature>
<feature type="domain" description="Asl1-like glycosyl hydrolase catalytic" evidence="4">
    <location>
        <begin position="41"/>
        <end position="243"/>
    </location>
</feature>
<organism evidence="5 6">
    <name type="scientific">Owenia fusiformis</name>
    <name type="common">Polychaete worm</name>
    <dbReference type="NCBI Taxonomy" id="6347"/>
    <lineage>
        <taxon>Eukaryota</taxon>
        <taxon>Metazoa</taxon>
        <taxon>Spiralia</taxon>
        <taxon>Lophotrochozoa</taxon>
        <taxon>Annelida</taxon>
        <taxon>Polychaeta</taxon>
        <taxon>Sedentaria</taxon>
        <taxon>Canalipalpata</taxon>
        <taxon>Sabellida</taxon>
        <taxon>Oweniida</taxon>
        <taxon>Oweniidae</taxon>
        <taxon>Owenia</taxon>
    </lineage>
</organism>
<dbReference type="CDD" id="cd08544">
    <property type="entry name" value="Reeler"/>
    <property type="match status" value="1"/>
</dbReference>
<protein>
    <recommendedName>
        <fullName evidence="7">Asl1-like glycosyl hydrolase catalytic domain-containing protein</fullName>
    </recommendedName>
</protein>
<sequence>MFLVFMIGLVCLGLTSGESRPSIKKGAALTPSVNFCSDYSPWGEDVTWWYDWGHWPMYERRNNCTANPEWTPPDHIEYVPMQWKWWSRTNVTDRFPSTGSYILGFNEPNHRGQADMTPAEAALVWPEMEAEARRTGKQLVSPAAVPCGSELNCHGDAFEWFNEFFDLCQGCQVDYLATHFYTCNPDSMMDFLEALWLAYEKPIWLTEFACPGGDSTVRQLNYMAELLPRLEAASFVFRYSWHTFNCFSIKRTILTKMYMYITLLITLGTLGVVWSFPNGAPQQACDTMMPRHGKYPQNWQPLPNSPKEPPFEIVPLKNEYVHDRDEVHIQLRALWGGYYSGVLIQARKVKCREITDPVTTPFPGYSTAAPHPITYRVHDDPVGEFRTYDDRMSAVTCWNRQRSAATHTTRNWKINETISWTSKNANLGPVLFRGTFVRQQEVFWIEVNSTIVTDKNAWDIPTCGVDRHLSSALLYSAAAFIVYSITWYRHH</sequence>
<dbReference type="AlphaFoldDB" id="A0A8S4N0M0"/>
<dbReference type="Proteomes" id="UP000749559">
    <property type="component" value="Unassembled WGS sequence"/>
</dbReference>
<keyword evidence="1" id="KW-0472">Membrane</keyword>
<dbReference type="EMBL" id="CAIIXF020000001">
    <property type="protein sequence ID" value="CAH1774794.1"/>
    <property type="molecule type" value="Genomic_DNA"/>
</dbReference>
<comment type="caution">
    <text evidence="5">The sequence shown here is derived from an EMBL/GenBank/DDBJ whole genome shotgun (WGS) entry which is preliminary data.</text>
</comment>
<dbReference type="Pfam" id="PF02014">
    <property type="entry name" value="Reeler"/>
    <property type="match status" value="1"/>
</dbReference>
<evidence type="ECO:0000313" key="5">
    <source>
        <dbReference type="EMBL" id="CAH1774794.1"/>
    </source>
</evidence>
<keyword evidence="6" id="KW-1185">Reference proteome</keyword>
<accession>A0A8S4N0M0</accession>
<evidence type="ECO:0000313" key="6">
    <source>
        <dbReference type="Proteomes" id="UP000749559"/>
    </source>
</evidence>
<feature type="transmembrane region" description="Helical" evidence="1">
    <location>
        <begin position="257"/>
        <end position="276"/>
    </location>
</feature>
<dbReference type="SUPFAM" id="SSF51445">
    <property type="entry name" value="(Trans)glycosidases"/>
    <property type="match status" value="1"/>
</dbReference>
<dbReference type="Pfam" id="PF11790">
    <property type="entry name" value="Glyco_hydro_cc"/>
    <property type="match status" value="1"/>
</dbReference>
<evidence type="ECO:0000256" key="2">
    <source>
        <dbReference type="SAM" id="SignalP"/>
    </source>
</evidence>
<dbReference type="InterPro" id="IPR017853">
    <property type="entry name" value="GH"/>
</dbReference>
<dbReference type="InterPro" id="IPR053183">
    <property type="entry name" value="ASL1"/>
</dbReference>
<dbReference type="InterPro" id="IPR024655">
    <property type="entry name" value="Asl1_glyco_hydro_catalytic"/>
</dbReference>
<evidence type="ECO:0000259" key="4">
    <source>
        <dbReference type="Pfam" id="PF11790"/>
    </source>
</evidence>
<evidence type="ECO:0000259" key="3">
    <source>
        <dbReference type="Pfam" id="PF02014"/>
    </source>
</evidence>